<gene>
    <name evidence="1" type="ORF">KIN20_021713</name>
</gene>
<name>A0AAD5MT34_PARTN</name>
<dbReference type="Proteomes" id="UP001196413">
    <property type="component" value="Unassembled WGS sequence"/>
</dbReference>
<sequence>MDATTVMDWMTKNEDDWVHHQANRDERVVMEMRDVNHRHLQHCPNGPDLSPKVAQARNFFARYEMTR</sequence>
<dbReference type="EMBL" id="JAHQIW010004399">
    <property type="protein sequence ID" value="KAJ1362228.1"/>
    <property type="molecule type" value="Genomic_DNA"/>
</dbReference>
<proteinExistence type="predicted"/>
<dbReference type="AlphaFoldDB" id="A0AAD5MT34"/>
<reference evidence="1" key="1">
    <citation type="submission" date="2021-06" db="EMBL/GenBank/DDBJ databases">
        <title>Parelaphostrongylus tenuis whole genome reference sequence.</title>
        <authorList>
            <person name="Garwood T.J."/>
            <person name="Larsen P.A."/>
            <person name="Fountain-Jones N.M."/>
            <person name="Garbe J.R."/>
            <person name="Macchietto M.G."/>
            <person name="Kania S.A."/>
            <person name="Gerhold R.W."/>
            <person name="Richards J.E."/>
            <person name="Wolf T.M."/>
        </authorList>
    </citation>
    <scope>NUCLEOTIDE SEQUENCE</scope>
    <source>
        <strain evidence="1">MNPRO001-30</strain>
        <tissue evidence="1">Meninges</tissue>
    </source>
</reference>
<organism evidence="1 2">
    <name type="scientific">Parelaphostrongylus tenuis</name>
    <name type="common">Meningeal worm</name>
    <dbReference type="NCBI Taxonomy" id="148309"/>
    <lineage>
        <taxon>Eukaryota</taxon>
        <taxon>Metazoa</taxon>
        <taxon>Ecdysozoa</taxon>
        <taxon>Nematoda</taxon>
        <taxon>Chromadorea</taxon>
        <taxon>Rhabditida</taxon>
        <taxon>Rhabditina</taxon>
        <taxon>Rhabditomorpha</taxon>
        <taxon>Strongyloidea</taxon>
        <taxon>Metastrongylidae</taxon>
        <taxon>Parelaphostrongylus</taxon>
    </lineage>
</organism>
<comment type="caution">
    <text evidence="1">The sequence shown here is derived from an EMBL/GenBank/DDBJ whole genome shotgun (WGS) entry which is preliminary data.</text>
</comment>
<accession>A0AAD5MT34</accession>
<evidence type="ECO:0000313" key="1">
    <source>
        <dbReference type="EMBL" id="KAJ1362228.1"/>
    </source>
</evidence>
<protein>
    <submittedName>
        <fullName evidence="1">Uncharacterized protein</fullName>
    </submittedName>
</protein>
<keyword evidence="2" id="KW-1185">Reference proteome</keyword>
<evidence type="ECO:0000313" key="2">
    <source>
        <dbReference type="Proteomes" id="UP001196413"/>
    </source>
</evidence>